<dbReference type="AlphaFoldDB" id="A0A382S6P3"/>
<accession>A0A382S6P3</accession>
<gene>
    <name evidence="1" type="ORF">METZ01_LOCUS357711</name>
</gene>
<dbReference type="EMBL" id="UINC01126398">
    <property type="protein sequence ID" value="SVD04857.1"/>
    <property type="molecule type" value="Genomic_DNA"/>
</dbReference>
<protein>
    <submittedName>
        <fullName evidence="1">Uncharacterized protein</fullName>
    </submittedName>
</protein>
<reference evidence="1" key="1">
    <citation type="submission" date="2018-05" db="EMBL/GenBank/DDBJ databases">
        <authorList>
            <person name="Lanie J.A."/>
            <person name="Ng W.-L."/>
            <person name="Kazmierczak K.M."/>
            <person name="Andrzejewski T.M."/>
            <person name="Davidsen T.M."/>
            <person name="Wayne K.J."/>
            <person name="Tettelin H."/>
            <person name="Glass J.I."/>
            <person name="Rusch D."/>
            <person name="Podicherti R."/>
            <person name="Tsui H.-C.T."/>
            <person name="Winkler M.E."/>
        </authorList>
    </citation>
    <scope>NUCLEOTIDE SEQUENCE</scope>
</reference>
<proteinExistence type="predicted"/>
<organism evidence="1">
    <name type="scientific">marine metagenome</name>
    <dbReference type="NCBI Taxonomy" id="408172"/>
    <lineage>
        <taxon>unclassified sequences</taxon>
        <taxon>metagenomes</taxon>
        <taxon>ecological metagenomes</taxon>
    </lineage>
</organism>
<evidence type="ECO:0000313" key="1">
    <source>
        <dbReference type="EMBL" id="SVD04857.1"/>
    </source>
</evidence>
<sequence>MVLTGFLVAIAEAVAIVSAHQLDLIRRLDLTR</sequence>
<name>A0A382S6P3_9ZZZZ</name>